<dbReference type="Proteomes" id="UP000237665">
    <property type="component" value="Chromosome 1"/>
</dbReference>
<reference evidence="4" key="1">
    <citation type="submission" date="2017-12" db="EMBL/GenBank/DDBJ databases">
        <title>FDA dAtabase for Regulatory Grade micrObial Sequences (FDA-ARGOS): Supporting development and validation of Infectious Disease Dx tests.</title>
        <authorList>
            <person name="Hoffmann M."/>
            <person name="Allard M."/>
            <person name="Evans P."/>
            <person name="Brown E."/>
            <person name="Tallon L.J."/>
            <person name="Sadzewicz L."/>
            <person name="Sengamalay N."/>
            <person name="Ott S."/>
            <person name="Godinez A."/>
            <person name="Nagaraj S."/>
            <person name="Vavikolanu K."/>
            <person name="Aluvathingal J."/>
            <person name="Nadendla S."/>
            <person name="Hobson J."/>
            <person name="Sichtig H."/>
        </authorList>
    </citation>
    <scope>NUCLEOTIDE SEQUENCE [LARGE SCALE GENOMIC DNA]</scope>
    <source>
        <strain evidence="4">LMG 3418</strain>
    </source>
</reference>
<keyword evidence="4" id="KW-1185">Reference proteome</keyword>
<dbReference type="InterPro" id="IPR026881">
    <property type="entry name" value="WYL_dom"/>
</dbReference>
<evidence type="ECO:0000313" key="4">
    <source>
        <dbReference type="Proteomes" id="UP000237665"/>
    </source>
</evidence>
<dbReference type="Pfam" id="PF26109">
    <property type="entry name" value="WHD_BrxR"/>
    <property type="match status" value="1"/>
</dbReference>
<feature type="domain" description="DNA-binding transcriptional repressor CapW winged helix-turn-helix" evidence="2">
    <location>
        <begin position="19"/>
        <end position="62"/>
    </location>
</feature>
<name>A0ABN5HIC7_9VIBR</name>
<dbReference type="EMBL" id="CP014134">
    <property type="protein sequence ID" value="AVH26896.1"/>
    <property type="molecule type" value="Genomic_DNA"/>
</dbReference>
<dbReference type="PROSITE" id="PS52050">
    <property type="entry name" value="WYL"/>
    <property type="match status" value="1"/>
</dbReference>
<dbReference type="Pfam" id="PF13280">
    <property type="entry name" value="WYL"/>
    <property type="match status" value="1"/>
</dbReference>
<accession>A0ABN5HIC7</accession>
<organism evidence="3 4">
    <name type="scientific">Vibrio diabolicus</name>
    <dbReference type="NCBI Taxonomy" id="50719"/>
    <lineage>
        <taxon>Bacteria</taxon>
        <taxon>Pseudomonadati</taxon>
        <taxon>Pseudomonadota</taxon>
        <taxon>Gammaproteobacteria</taxon>
        <taxon>Vibrionales</taxon>
        <taxon>Vibrionaceae</taxon>
        <taxon>Vibrio</taxon>
        <taxon>Vibrio diabolicus subgroup</taxon>
    </lineage>
</organism>
<proteinExistence type="predicted"/>
<dbReference type="InterPro" id="IPR059019">
    <property type="entry name" value="WHD_CapW"/>
</dbReference>
<evidence type="ECO:0000259" key="2">
    <source>
        <dbReference type="Pfam" id="PF26109"/>
    </source>
</evidence>
<protein>
    <recommendedName>
        <fullName evidence="5">WYL domain-containing protein</fullName>
    </recommendedName>
</protein>
<dbReference type="RefSeq" id="WP_104974439.1">
    <property type="nucleotide sequence ID" value="NZ_CP014134.1"/>
</dbReference>
<sequence length="311" mass="35592">MNTINSLSEHEKVGSHAKAERLAFIDFKVRYEGVIYRGDIAREFGVSDTIASKDIALYKDITGGKNLLPTRANIIDVDRYSPLVDIKAHNALDMIFEGFCRNKLNESHPKNYKRACYTADLPQENVSIVTRAIHRKKRVLCSYVSANSDKRKLRKLEPVGAYYDGLNWIFRALDLSDETKVIYKSFHFSRIIEVAETTEDAHASVESDAKWNSIIPMQLQLHPYLTKIQKEGYRKDFGMEEGQDEIVLTPTLVESWSIIERWGIDTNITPLPISRFPFHLKNAEMLQSIDGFNFIVTDFHLVEKSTLDGAE</sequence>
<evidence type="ECO:0008006" key="5">
    <source>
        <dbReference type="Google" id="ProtNLM"/>
    </source>
</evidence>
<evidence type="ECO:0000259" key="1">
    <source>
        <dbReference type="Pfam" id="PF13280"/>
    </source>
</evidence>
<feature type="domain" description="WYL" evidence="1">
    <location>
        <begin position="125"/>
        <end position="194"/>
    </location>
</feature>
<evidence type="ECO:0000313" key="3">
    <source>
        <dbReference type="EMBL" id="AVH26896.1"/>
    </source>
</evidence>
<gene>
    <name evidence="3" type="ORF">AL468_06615</name>
</gene>